<evidence type="ECO:0000256" key="1">
    <source>
        <dbReference type="SAM" id="MobiDB-lite"/>
    </source>
</evidence>
<feature type="compositionally biased region" description="Polar residues" evidence="1">
    <location>
        <begin position="1"/>
        <end position="20"/>
    </location>
</feature>
<dbReference type="Proteomes" id="UP000327118">
    <property type="component" value="Unassembled WGS sequence"/>
</dbReference>
<evidence type="ECO:0000313" key="2">
    <source>
        <dbReference type="EMBL" id="KAE8351139.1"/>
    </source>
</evidence>
<feature type="region of interest" description="Disordered" evidence="1">
    <location>
        <begin position="1"/>
        <end position="27"/>
    </location>
</feature>
<gene>
    <name evidence="2" type="ORF">BDV28DRAFT_25125</name>
</gene>
<accession>A0A5N6Z351</accession>
<evidence type="ECO:0008006" key="4">
    <source>
        <dbReference type="Google" id="ProtNLM"/>
    </source>
</evidence>
<evidence type="ECO:0000313" key="3">
    <source>
        <dbReference type="Proteomes" id="UP000327118"/>
    </source>
</evidence>
<name>A0A5N6Z351_9EURO</name>
<organism evidence="2 3">
    <name type="scientific">Aspergillus coremiiformis</name>
    <dbReference type="NCBI Taxonomy" id="138285"/>
    <lineage>
        <taxon>Eukaryota</taxon>
        <taxon>Fungi</taxon>
        <taxon>Dikarya</taxon>
        <taxon>Ascomycota</taxon>
        <taxon>Pezizomycotina</taxon>
        <taxon>Eurotiomycetes</taxon>
        <taxon>Eurotiomycetidae</taxon>
        <taxon>Eurotiales</taxon>
        <taxon>Aspergillaceae</taxon>
        <taxon>Aspergillus</taxon>
        <taxon>Aspergillus subgen. Circumdati</taxon>
    </lineage>
</organism>
<protein>
    <recommendedName>
        <fullName evidence="4">Tubby C-terminal-like domain-containing protein</fullName>
    </recommendedName>
</protein>
<dbReference type="AlphaFoldDB" id="A0A5N6Z351"/>
<sequence>MNSDTDSSQSTSENKIQNFTLAHPPPSKRTLRLAPHLSLQIQQLNVARRPIPILEIYQPSCFGKTLAGGPRKLGSRDMYLVQSEGFTTHLADRNGTGGYGAVVGAIYVPLREEEEEKKKKKNRKKTLVPGGVWFPFGDGWWEVTSTSNGGTGRRYRFVFKSEGSRGVELQWEKRSEVKGDRFVLRIADSKLATLTRKGLKVGGWDCAQRDYLSTSLRGDRIVDEDTALYTCVLTMGVYVAAQENWLN</sequence>
<dbReference type="EMBL" id="ML739185">
    <property type="protein sequence ID" value="KAE8351139.1"/>
    <property type="molecule type" value="Genomic_DNA"/>
</dbReference>
<keyword evidence="3" id="KW-1185">Reference proteome</keyword>
<proteinExistence type="predicted"/>
<reference evidence="3" key="1">
    <citation type="submission" date="2019-04" db="EMBL/GenBank/DDBJ databases">
        <title>Friends and foes A comparative genomics studyof 23 Aspergillus species from section Flavi.</title>
        <authorList>
            <consortium name="DOE Joint Genome Institute"/>
            <person name="Kjaerbolling I."/>
            <person name="Vesth T."/>
            <person name="Frisvad J.C."/>
            <person name="Nybo J.L."/>
            <person name="Theobald S."/>
            <person name="Kildgaard S."/>
            <person name="Isbrandt T."/>
            <person name="Kuo A."/>
            <person name="Sato A."/>
            <person name="Lyhne E.K."/>
            <person name="Kogle M.E."/>
            <person name="Wiebenga A."/>
            <person name="Kun R.S."/>
            <person name="Lubbers R.J."/>
            <person name="Makela M.R."/>
            <person name="Barry K."/>
            <person name="Chovatia M."/>
            <person name="Clum A."/>
            <person name="Daum C."/>
            <person name="Haridas S."/>
            <person name="He G."/>
            <person name="LaButti K."/>
            <person name="Lipzen A."/>
            <person name="Mondo S."/>
            <person name="Riley R."/>
            <person name="Salamov A."/>
            <person name="Simmons B.A."/>
            <person name="Magnuson J.K."/>
            <person name="Henrissat B."/>
            <person name="Mortensen U.H."/>
            <person name="Larsen T.O."/>
            <person name="Devries R.P."/>
            <person name="Grigoriev I.V."/>
            <person name="Machida M."/>
            <person name="Baker S.E."/>
            <person name="Andersen M.R."/>
        </authorList>
    </citation>
    <scope>NUCLEOTIDE SEQUENCE [LARGE SCALE GENOMIC DNA]</scope>
    <source>
        <strain evidence="3">CBS 553.77</strain>
    </source>
</reference>
<dbReference type="OrthoDB" id="4475042at2759"/>